<protein>
    <submittedName>
        <fullName evidence="7">DUF490 domain-containing protein</fullName>
    </submittedName>
</protein>
<dbReference type="PANTHER" id="PTHR36985:SF1">
    <property type="entry name" value="TRANSLOCATION AND ASSEMBLY MODULE SUBUNIT TAMB"/>
    <property type="match status" value="1"/>
</dbReference>
<evidence type="ECO:0000313" key="7">
    <source>
        <dbReference type="EMBL" id="MXP27530.1"/>
    </source>
</evidence>
<gene>
    <name evidence="7" type="ORF">GRI58_01680</name>
</gene>
<keyword evidence="4 5" id="KW-0472">Membrane</keyword>
<evidence type="ECO:0000256" key="3">
    <source>
        <dbReference type="ARBA" id="ARBA00022989"/>
    </source>
</evidence>
<dbReference type="InterPro" id="IPR007452">
    <property type="entry name" value="TamB_C"/>
</dbReference>
<evidence type="ECO:0000313" key="8">
    <source>
        <dbReference type="Proteomes" id="UP000439780"/>
    </source>
</evidence>
<keyword evidence="3 5" id="KW-1133">Transmembrane helix</keyword>
<proteinExistence type="predicted"/>
<dbReference type="GO" id="GO:0097347">
    <property type="term" value="C:TAM protein secretion complex"/>
    <property type="evidence" value="ECO:0007669"/>
    <property type="project" value="TreeGrafter"/>
</dbReference>
<dbReference type="PANTHER" id="PTHR36985">
    <property type="entry name" value="TRANSLOCATION AND ASSEMBLY MODULE SUBUNIT TAMB"/>
    <property type="match status" value="1"/>
</dbReference>
<dbReference type="Proteomes" id="UP000439780">
    <property type="component" value="Unassembled WGS sequence"/>
</dbReference>
<evidence type="ECO:0000256" key="5">
    <source>
        <dbReference type="SAM" id="Phobius"/>
    </source>
</evidence>
<sequence>MVENVAPAPRGRSIARRLVKWIGGSIAAILLLIVAAVVVLNTPLGERFLANQISSRTLPNGLNIRIGRITGNLYGRAVLDDVILSDTKGVFARIPRAEVDWNPTAWLHNQLKIHNFAAHRAVVLRTPTFKPSNSNKPLLPGFDISIDRLVIDNLTLAKGIAGNEAQKVNLTAQVQVANRRLILDTKGTFGRSDRYSLALDAKPDANIFNLGLDYQAAADGPVAQMLGAKAAYRAIIGGKGDWQQWNGYLVVRRDAEQFAAMRLTNRAGLFRLLGELHPDKTVSGPLANLLGQTVALDASARIDKRKFDGKYAVFSKGLALDAKGLIDLANNSLSDFAVDARLRQPLQVSKSLRLAGMRLKATADGKFSDLAITHDLNIASLVSGSTQIDGLKQSGIARYDGKRWSLPLNASVERVATGNKLLDPRLTRGRIVGDIQLAGTQLSSDRLRLTFPNTAAQIALRGDLARGAYKVDGKLSANRLELASVGNASGGARFSATIGGPSPWSLAADLSATIAPLTNATLENLAGNSIRVRGGLRLGAGTPIAFNRLTINAAKLQMQLNGRVNGGTTTIAGKGTQAQYGAFTVQASVTKAGPKAVLVFANPLPAAGLRDVRVALAPSGDGFQIDTQGQSTLGPFKGTLGLVMPKGAPTSLDIQTLTVSDTNVSGKVVLGNGGATGNLALTGGGLNGTIDLAPAKGGQGVDVAIKARNASFGGTTPMTITTADISGHGLIAKGNTRFTGNLRGAGLSYGTLFVGRFAGQAQITNGRGHIDASVAGRRGSSIAIDLNADIAPQQIALAVRGELAGRKINMPRRAVLTSLQGGGYRLAPTFLSYGEGGLIAGGTFGGGSTALNLQLNKMPLSLSDLFASDLGLGGAISGIVDYRAAAGALPQGSAKVKIDGLTRSGLVLSSKPVNLSLVGDLTPNRLVARAVFANSEIKQGRLQAEISGLPANGDLISRLRAGRLYAQLRYQGAAESLWRLAAVEAFDMTGPVAITADATGTLADPQVRGSVSSDDLHLSSALSGTNLNNVKLRGTFNGSRLAISSFSGKADNGGTVTGSGIVDLAGLGERVNGDFVQIRGPTLDLRIAADNAHLLDANGLSATISGPLRIVSNGLGGTIAGRVTIDRASWQLGNAAASDKLPQIATRDINVPPDVAPTTTASSSWRYLINASGDSRIDVRGLGLDSEWGANIRLRGTTADPRIGGQAQVVRGSYSFAGTRFTLTKGVISFDAGVPVNPRLDIAATTSTTGLNVTVTVTGYAQQPVISFNSVPSLPEEEILSRLLFGGSITSLSATDALQLGAAVASLRGGGGMDPINKLRSAIGLDRLRIVPADPALDRQTGIALGKNIGRRFYVELITDGRGYSATDLEFRMTNWLSLLATVSTVGRQSAVAKISKDY</sequence>
<dbReference type="Pfam" id="PF04357">
    <property type="entry name" value="TamB"/>
    <property type="match status" value="1"/>
</dbReference>
<feature type="domain" description="Translocation and assembly module TamB C-terminal" evidence="6">
    <location>
        <begin position="1047"/>
        <end position="1389"/>
    </location>
</feature>
<evidence type="ECO:0000259" key="6">
    <source>
        <dbReference type="Pfam" id="PF04357"/>
    </source>
</evidence>
<reference evidence="7 8" key="1">
    <citation type="submission" date="2019-12" db="EMBL/GenBank/DDBJ databases">
        <title>Genomic-based taxomic classification of the family Erythrobacteraceae.</title>
        <authorList>
            <person name="Xu L."/>
        </authorList>
    </citation>
    <scope>NUCLEOTIDE SEQUENCE [LARGE SCALE GENOMIC DNA]</scope>
    <source>
        <strain evidence="7 8">KEMB 9005-328</strain>
    </source>
</reference>
<dbReference type="OrthoDB" id="7784409at2"/>
<dbReference type="GO" id="GO:0009306">
    <property type="term" value="P:protein secretion"/>
    <property type="evidence" value="ECO:0007669"/>
    <property type="project" value="InterPro"/>
</dbReference>
<accession>A0A845ABB0</accession>
<dbReference type="EMBL" id="WTYA01000001">
    <property type="protein sequence ID" value="MXP27530.1"/>
    <property type="molecule type" value="Genomic_DNA"/>
</dbReference>
<evidence type="ECO:0000256" key="1">
    <source>
        <dbReference type="ARBA" id="ARBA00004167"/>
    </source>
</evidence>
<evidence type="ECO:0000256" key="4">
    <source>
        <dbReference type="ARBA" id="ARBA00023136"/>
    </source>
</evidence>
<feature type="transmembrane region" description="Helical" evidence="5">
    <location>
        <begin position="21"/>
        <end position="40"/>
    </location>
</feature>
<dbReference type="GO" id="GO:0005886">
    <property type="term" value="C:plasma membrane"/>
    <property type="evidence" value="ECO:0007669"/>
    <property type="project" value="InterPro"/>
</dbReference>
<keyword evidence="8" id="KW-1185">Reference proteome</keyword>
<evidence type="ECO:0000256" key="2">
    <source>
        <dbReference type="ARBA" id="ARBA00022692"/>
    </source>
</evidence>
<organism evidence="7 8">
    <name type="scientific">Qipengyuania algicida</name>
    <dbReference type="NCBI Taxonomy" id="1836209"/>
    <lineage>
        <taxon>Bacteria</taxon>
        <taxon>Pseudomonadati</taxon>
        <taxon>Pseudomonadota</taxon>
        <taxon>Alphaproteobacteria</taxon>
        <taxon>Sphingomonadales</taxon>
        <taxon>Erythrobacteraceae</taxon>
        <taxon>Qipengyuania</taxon>
    </lineage>
</organism>
<comment type="subcellular location">
    <subcellularLocation>
        <location evidence="1">Membrane</location>
        <topology evidence="1">Single-pass membrane protein</topology>
    </subcellularLocation>
</comment>
<comment type="caution">
    <text evidence="7">The sequence shown here is derived from an EMBL/GenBank/DDBJ whole genome shotgun (WGS) entry which is preliminary data.</text>
</comment>
<keyword evidence="2 5" id="KW-0812">Transmembrane</keyword>
<name>A0A845ABB0_9SPHN</name>